<evidence type="ECO:0000256" key="2">
    <source>
        <dbReference type="SAM" id="SignalP"/>
    </source>
</evidence>
<feature type="coiled-coil region" evidence="1">
    <location>
        <begin position="144"/>
        <end position="171"/>
    </location>
</feature>
<dbReference type="GeneTree" id="ENSGT00390000011361"/>
<organism evidence="3 4">
    <name type="scientific">Ciona intestinalis</name>
    <name type="common">Transparent sea squirt</name>
    <name type="synonym">Ascidia intestinalis</name>
    <dbReference type="NCBI Taxonomy" id="7719"/>
    <lineage>
        <taxon>Eukaryota</taxon>
        <taxon>Metazoa</taxon>
        <taxon>Chordata</taxon>
        <taxon>Tunicata</taxon>
        <taxon>Ascidiacea</taxon>
        <taxon>Phlebobranchia</taxon>
        <taxon>Cionidae</taxon>
        <taxon>Ciona</taxon>
    </lineage>
</organism>
<feature type="coiled-coil region" evidence="1">
    <location>
        <begin position="430"/>
        <end position="465"/>
    </location>
</feature>
<feature type="chain" id="PRO_5003347632" evidence="2">
    <location>
        <begin position="17"/>
        <end position="638"/>
    </location>
</feature>
<keyword evidence="1" id="KW-0175">Coiled coil</keyword>
<dbReference type="AlphaFoldDB" id="F6ZE51"/>
<reference evidence="3" key="2">
    <citation type="journal article" date="2008" name="Genome Biol.">
        <title>Improved genome assembly and evidence-based global gene model set for the chordate Ciona intestinalis: new insight into intron and operon populations.</title>
        <authorList>
            <person name="Satou Y."/>
            <person name="Mineta K."/>
            <person name="Ogasawara M."/>
            <person name="Sasakura Y."/>
            <person name="Shoguchi E."/>
            <person name="Ueno K."/>
            <person name="Yamada L."/>
            <person name="Matsumoto J."/>
            <person name="Wasserscheid J."/>
            <person name="Dewar K."/>
            <person name="Wiley G.B."/>
            <person name="Macmil S.L."/>
            <person name="Roe B.A."/>
            <person name="Zeller R.W."/>
            <person name="Hastings K.E."/>
            <person name="Lemaire P."/>
            <person name="Lindquist E."/>
            <person name="Endo T."/>
            <person name="Hotta K."/>
            <person name="Inaba K."/>
        </authorList>
    </citation>
    <scope>NUCLEOTIDE SEQUENCE [LARGE SCALE GENOMIC DNA]</scope>
    <source>
        <strain evidence="3">wild type</strain>
    </source>
</reference>
<dbReference type="Proteomes" id="UP000008144">
    <property type="component" value="Chromosome 12"/>
</dbReference>
<evidence type="ECO:0000313" key="4">
    <source>
        <dbReference type="Proteomes" id="UP000008144"/>
    </source>
</evidence>
<name>F6ZE51_CIOIN</name>
<dbReference type="OMA" id="WCSSAYY"/>
<dbReference type="EMBL" id="EAAA01000846">
    <property type="status" value="NOT_ANNOTATED_CDS"/>
    <property type="molecule type" value="Genomic_DNA"/>
</dbReference>
<dbReference type="InParanoid" id="F6ZE51"/>
<keyword evidence="4" id="KW-1185">Reference proteome</keyword>
<feature type="signal peptide" evidence="2">
    <location>
        <begin position="1"/>
        <end position="16"/>
    </location>
</feature>
<dbReference type="Ensembl" id="ENSCINT00000012810.3">
    <property type="protein sequence ID" value="ENSCINP00000012810.3"/>
    <property type="gene ID" value="ENSCING00000006209.3"/>
</dbReference>
<protein>
    <submittedName>
        <fullName evidence="3">Uncharacterized LOC100186110</fullName>
    </submittedName>
</protein>
<dbReference type="HOGENOM" id="CLU_422076_0_0_1"/>
<reference evidence="3" key="4">
    <citation type="submission" date="2025-09" db="UniProtKB">
        <authorList>
            <consortium name="Ensembl"/>
        </authorList>
    </citation>
    <scope>IDENTIFICATION</scope>
</reference>
<reference evidence="3" key="3">
    <citation type="submission" date="2025-08" db="UniProtKB">
        <authorList>
            <consortium name="Ensembl"/>
        </authorList>
    </citation>
    <scope>IDENTIFICATION</scope>
</reference>
<gene>
    <name evidence="3" type="primary">LOC100186110</name>
</gene>
<sequence length="638" mass="74960">MKLLLVLLACIAATNAGYSYSYYCAHKFNVVPCTRYFTYNVYFKNCWCSSAYYSNVLKVYPGADCGKEGWTETPVSELTTELTNTLKDSLFKITKEMDDRKQSWLKYLDETIASYKESYKTYITKYYGYRIECAKTDEEKATLAKERDDKIKEYNEKLDASRNEALKKYNEAIAAKVAAVSEYHQKLIENATKCLTSRVEKIKEYKKTLALKVKSYVQKFLDYHVAVLKQKEEYYRQVLAKIYGSETWEKAKVDEVLVSYHRQELRVISKLGKEYTAKLATSMKQLITYYTCAYKCTLSNSCLRFYQRNYYSCSYKLGCWWRYTSSYRCVRACLNPFTYNWRKVTYKGLCKCDLTKVNKPVEDIVKDMTDKVNAIIAERQQIFNDLKLKWSNYHVDYIKAYTKIIEERHEFYIKYVTKKYSMHTGSYELTDEQKAEIAKLTAELKEKLRVAVAEYTAKLAALIQECIVSFNKRLADYKKLAFEYIESIKTKYNACLTTRASNIADYQKKLEKSRDAQRAALDKSLNDAKLAHMDAYDKLLAQFHPEALDEAVMAMRSCYSTKLVDYCSAILADFDTYWATTIPQLVQHYACHYKCGIRYCIPSYPCGTYFRWSYKLPSTQCYQLYYSCYRQYGCYYTK</sequence>
<proteinExistence type="predicted"/>
<reference evidence="4" key="1">
    <citation type="journal article" date="2002" name="Science">
        <title>The draft genome of Ciona intestinalis: insights into chordate and vertebrate origins.</title>
        <authorList>
            <person name="Dehal P."/>
            <person name="Satou Y."/>
            <person name="Campbell R.K."/>
            <person name="Chapman J."/>
            <person name="Degnan B."/>
            <person name="De Tomaso A."/>
            <person name="Davidson B."/>
            <person name="Di Gregorio A."/>
            <person name="Gelpke M."/>
            <person name="Goodstein D.M."/>
            <person name="Harafuji N."/>
            <person name="Hastings K.E."/>
            <person name="Ho I."/>
            <person name="Hotta K."/>
            <person name="Huang W."/>
            <person name="Kawashima T."/>
            <person name="Lemaire P."/>
            <person name="Martinez D."/>
            <person name="Meinertzhagen I.A."/>
            <person name="Necula S."/>
            <person name="Nonaka M."/>
            <person name="Putnam N."/>
            <person name="Rash S."/>
            <person name="Saiga H."/>
            <person name="Satake M."/>
            <person name="Terry A."/>
            <person name="Yamada L."/>
            <person name="Wang H.G."/>
            <person name="Awazu S."/>
            <person name="Azumi K."/>
            <person name="Boore J."/>
            <person name="Branno M."/>
            <person name="Chin-Bow S."/>
            <person name="DeSantis R."/>
            <person name="Doyle S."/>
            <person name="Francino P."/>
            <person name="Keys D.N."/>
            <person name="Haga S."/>
            <person name="Hayashi H."/>
            <person name="Hino K."/>
            <person name="Imai K.S."/>
            <person name="Inaba K."/>
            <person name="Kano S."/>
            <person name="Kobayashi K."/>
            <person name="Kobayashi M."/>
            <person name="Lee B.I."/>
            <person name="Makabe K.W."/>
            <person name="Manohar C."/>
            <person name="Matassi G."/>
            <person name="Medina M."/>
            <person name="Mochizuki Y."/>
            <person name="Mount S."/>
            <person name="Morishita T."/>
            <person name="Miura S."/>
            <person name="Nakayama A."/>
            <person name="Nishizaka S."/>
            <person name="Nomoto H."/>
            <person name="Ohta F."/>
            <person name="Oishi K."/>
            <person name="Rigoutsos I."/>
            <person name="Sano M."/>
            <person name="Sasaki A."/>
            <person name="Sasakura Y."/>
            <person name="Shoguchi E."/>
            <person name="Shin-i T."/>
            <person name="Spagnuolo A."/>
            <person name="Stainier D."/>
            <person name="Suzuki M.M."/>
            <person name="Tassy O."/>
            <person name="Takatori N."/>
            <person name="Tokuoka M."/>
            <person name="Yagi K."/>
            <person name="Yoshizaki F."/>
            <person name="Wada S."/>
            <person name="Zhang C."/>
            <person name="Hyatt P.D."/>
            <person name="Larimer F."/>
            <person name="Detter C."/>
            <person name="Doggett N."/>
            <person name="Glavina T."/>
            <person name="Hawkins T."/>
            <person name="Richardson P."/>
            <person name="Lucas S."/>
            <person name="Kohara Y."/>
            <person name="Levine M."/>
            <person name="Satoh N."/>
            <person name="Rokhsar D.S."/>
        </authorList>
    </citation>
    <scope>NUCLEOTIDE SEQUENCE [LARGE SCALE GENOMIC DNA]</scope>
</reference>
<accession>F6ZE51</accession>
<evidence type="ECO:0000313" key="3">
    <source>
        <dbReference type="Ensembl" id="ENSCINP00000012810.3"/>
    </source>
</evidence>
<evidence type="ECO:0000256" key="1">
    <source>
        <dbReference type="SAM" id="Coils"/>
    </source>
</evidence>
<keyword evidence="2" id="KW-0732">Signal</keyword>